<sequence>MYRCQYLKGHRLNTILAAADCIVPAHNYLENAGTLKTIGVMDHAIAQMPASLRLQFLTFISIVHVLGIFLVDDGFSIICNPIRFASYNGWNDLQFVRFVWVF</sequence>
<evidence type="ECO:0000313" key="3">
    <source>
        <dbReference type="Proteomes" id="UP000189670"/>
    </source>
</evidence>
<keyword evidence="1" id="KW-0812">Transmembrane</keyword>
<name>A0A1V1P0A9_9BACT</name>
<evidence type="ECO:0000256" key="1">
    <source>
        <dbReference type="SAM" id="Phobius"/>
    </source>
</evidence>
<accession>A0A1V1P0A9</accession>
<keyword evidence="1" id="KW-0472">Membrane</keyword>
<dbReference type="Proteomes" id="UP000189670">
    <property type="component" value="Unassembled WGS sequence"/>
</dbReference>
<feature type="transmembrane region" description="Helical" evidence="1">
    <location>
        <begin position="54"/>
        <end position="71"/>
    </location>
</feature>
<dbReference type="AlphaFoldDB" id="A0A1V1P0A9"/>
<reference evidence="3" key="1">
    <citation type="submission" date="2012-11" db="EMBL/GenBank/DDBJ databases">
        <authorList>
            <person name="Lucero-Rivera Y.E."/>
            <person name="Tovar-Ramirez D."/>
        </authorList>
    </citation>
    <scope>NUCLEOTIDE SEQUENCE [LARGE SCALE GENOMIC DNA]</scope>
    <source>
        <strain evidence="3">Araruama</strain>
    </source>
</reference>
<evidence type="ECO:0000313" key="2">
    <source>
        <dbReference type="EMBL" id="ETR68287.1"/>
    </source>
</evidence>
<proteinExistence type="predicted"/>
<dbReference type="EMBL" id="ATBP01001007">
    <property type="protein sequence ID" value="ETR68287.1"/>
    <property type="molecule type" value="Genomic_DNA"/>
</dbReference>
<comment type="caution">
    <text evidence="2">The sequence shown here is derived from an EMBL/GenBank/DDBJ whole genome shotgun (WGS) entry which is preliminary data.</text>
</comment>
<gene>
    <name evidence="2" type="ORF">OMM_10680</name>
</gene>
<protein>
    <submittedName>
        <fullName evidence="2">Uncharacterized protein</fullName>
    </submittedName>
</protein>
<organism evidence="2 3">
    <name type="scientific">Candidatus Magnetoglobus multicellularis str. Araruama</name>
    <dbReference type="NCBI Taxonomy" id="890399"/>
    <lineage>
        <taxon>Bacteria</taxon>
        <taxon>Pseudomonadati</taxon>
        <taxon>Thermodesulfobacteriota</taxon>
        <taxon>Desulfobacteria</taxon>
        <taxon>Desulfobacterales</taxon>
        <taxon>Desulfobacteraceae</taxon>
        <taxon>Candidatus Magnetoglobus</taxon>
    </lineage>
</organism>
<keyword evidence="1" id="KW-1133">Transmembrane helix</keyword>